<dbReference type="CDD" id="cd07185">
    <property type="entry name" value="OmpA_C-like"/>
    <property type="match status" value="1"/>
</dbReference>
<reference evidence="2" key="1">
    <citation type="journal article" date="2014" name="Front. Microbiol.">
        <title>High frequency of phylogenetically diverse reductive dehalogenase-homologous genes in deep subseafloor sedimentary metagenomes.</title>
        <authorList>
            <person name="Kawai M."/>
            <person name="Futagami T."/>
            <person name="Toyoda A."/>
            <person name="Takaki Y."/>
            <person name="Nishi S."/>
            <person name="Hori S."/>
            <person name="Arai W."/>
            <person name="Tsubouchi T."/>
            <person name="Morono Y."/>
            <person name="Uchiyama I."/>
            <person name="Ito T."/>
            <person name="Fujiyama A."/>
            <person name="Inagaki F."/>
            <person name="Takami H."/>
        </authorList>
    </citation>
    <scope>NUCLEOTIDE SEQUENCE</scope>
    <source>
        <strain evidence="2">Expedition CK06-06</strain>
    </source>
</reference>
<dbReference type="EMBL" id="BARS01025286">
    <property type="protein sequence ID" value="GAG02397.1"/>
    <property type="molecule type" value="Genomic_DNA"/>
</dbReference>
<dbReference type="InterPro" id="IPR050330">
    <property type="entry name" value="Bact_OuterMem_StrucFunc"/>
</dbReference>
<organism evidence="2">
    <name type="scientific">marine sediment metagenome</name>
    <dbReference type="NCBI Taxonomy" id="412755"/>
    <lineage>
        <taxon>unclassified sequences</taxon>
        <taxon>metagenomes</taxon>
        <taxon>ecological metagenomes</taxon>
    </lineage>
</organism>
<dbReference type="PANTHER" id="PTHR30329">
    <property type="entry name" value="STATOR ELEMENT OF FLAGELLAR MOTOR COMPLEX"/>
    <property type="match status" value="1"/>
</dbReference>
<comment type="caution">
    <text evidence="2">The sequence shown here is derived from an EMBL/GenBank/DDBJ whole genome shotgun (WGS) entry which is preliminary data.</text>
</comment>
<feature type="domain" description="OmpA-like" evidence="1">
    <location>
        <begin position="1"/>
        <end position="91"/>
    </location>
</feature>
<name>X0UT39_9ZZZZ</name>
<gene>
    <name evidence="2" type="ORF">S01H1_39982</name>
</gene>
<dbReference type="InterPro" id="IPR006665">
    <property type="entry name" value="OmpA-like"/>
</dbReference>
<sequence length="100" mass="11251">RTIRQHYPDAPIEVRGHTDNVPIRYSKWKSNYELSCARAQTVVDYMIKSHGFNRSQFTVTGCGHDQPVASNATSAGRARNRRAEIVVYRQPLQVASGTGF</sequence>
<dbReference type="InterPro" id="IPR036737">
    <property type="entry name" value="OmpA-like_sf"/>
</dbReference>
<dbReference type="PROSITE" id="PS51123">
    <property type="entry name" value="OMPA_2"/>
    <property type="match status" value="1"/>
</dbReference>
<dbReference type="PANTHER" id="PTHR30329:SF21">
    <property type="entry name" value="LIPOPROTEIN YIAD-RELATED"/>
    <property type="match status" value="1"/>
</dbReference>
<feature type="non-terminal residue" evidence="2">
    <location>
        <position position="1"/>
    </location>
</feature>
<dbReference type="AlphaFoldDB" id="X0UT39"/>
<evidence type="ECO:0000313" key="2">
    <source>
        <dbReference type="EMBL" id="GAG02397.1"/>
    </source>
</evidence>
<dbReference type="SUPFAM" id="SSF103088">
    <property type="entry name" value="OmpA-like"/>
    <property type="match status" value="1"/>
</dbReference>
<dbReference type="Gene3D" id="3.30.1330.60">
    <property type="entry name" value="OmpA-like domain"/>
    <property type="match status" value="1"/>
</dbReference>
<accession>X0UT39</accession>
<evidence type="ECO:0000259" key="1">
    <source>
        <dbReference type="PROSITE" id="PS51123"/>
    </source>
</evidence>
<proteinExistence type="predicted"/>
<dbReference type="Pfam" id="PF00691">
    <property type="entry name" value="OmpA"/>
    <property type="match status" value="1"/>
</dbReference>
<protein>
    <recommendedName>
        <fullName evidence="1">OmpA-like domain-containing protein</fullName>
    </recommendedName>
</protein>